<feature type="region of interest" description="Disordered" evidence="4">
    <location>
        <begin position="1"/>
        <end position="63"/>
    </location>
</feature>
<feature type="domain" description="HTH lacI-type" evidence="5">
    <location>
        <begin position="64"/>
        <end position="118"/>
    </location>
</feature>
<evidence type="ECO:0000256" key="2">
    <source>
        <dbReference type="ARBA" id="ARBA00023125"/>
    </source>
</evidence>
<dbReference type="Pfam" id="PF13377">
    <property type="entry name" value="Peripla_BP_3"/>
    <property type="match status" value="1"/>
</dbReference>
<dbReference type="CDD" id="cd01392">
    <property type="entry name" value="HTH_LacI"/>
    <property type="match status" value="1"/>
</dbReference>
<gene>
    <name evidence="6" type="ORF">ACFSE6_12995</name>
</gene>
<sequence length="403" mass="43088">MTRSSLTSGTTDGSGITSGTRDETGRATRSRTRDETAGPATAHQAGTDATPSPDASADGRRRAATIQDVADAAGVSRAAVSKVIRNAYGVSPQMRTRVEAAIARLDYHPRVAARAMRGATFTLGLEIPQIGNDFHSVIAEAAADVLADTPYQLIIAPIRDPQVGDQALQSLVDRQVDGIVAVAPLVSTDWLESLASRTPVVMVGRHDVSAHYDTVAGDDETGAEQVMEHLVELGHRRIAFLDIDRSRSTGKSYISPTGRDPHSIRQRVYREHVGALGLRPRLIQAHGHMEEDAAVAVREALGQTNRPTAIFAGHDTLAVGALRAVAELGLEASEVSVAGFDDIPIASHPRLALTSVDQQGYAMGQEAVRLLLQRLDGRTEPVRRVMPVTLRVRASTAPPRERS</sequence>
<keyword evidence="7" id="KW-1185">Reference proteome</keyword>
<dbReference type="InterPro" id="IPR028082">
    <property type="entry name" value="Peripla_BP_I"/>
</dbReference>
<dbReference type="Gene3D" id="3.40.50.2300">
    <property type="match status" value="2"/>
</dbReference>
<dbReference type="InterPro" id="IPR000843">
    <property type="entry name" value="HTH_LacI"/>
</dbReference>
<accession>A0ABW4L5A1</accession>
<dbReference type="PANTHER" id="PTHR30146">
    <property type="entry name" value="LACI-RELATED TRANSCRIPTIONAL REPRESSOR"/>
    <property type="match status" value="1"/>
</dbReference>
<evidence type="ECO:0000256" key="4">
    <source>
        <dbReference type="SAM" id="MobiDB-lite"/>
    </source>
</evidence>
<keyword evidence="3" id="KW-0804">Transcription</keyword>
<dbReference type="Gene3D" id="1.10.260.40">
    <property type="entry name" value="lambda repressor-like DNA-binding domains"/>
    <property type="match status" value="1"/>
</dbReference>
<protein>
    <submittedName>
        <fullName evidence="6">LacI family DNA-binding transcriptional regulator</fullName>
    </submittedName>
</protein>
<evidence type="ECO:0000256" key="3">
    <source>
        <dbReference type="ARBA" id="ARBA00023163"/>
    </source>
</evidence>
<dbReference type="SUPFAM" id="SSF47413">
    <property type="entry name" value="lambda repressor-like DNA-binding domains"/>
    <property type="match status" value="1"/>
</dbReference>
<evidence type="ECO:0000256" key="1">
    <source>
        <dbReference type="ARBA" id="ARBA00023015"/>
    </source>
</evidence>
<comment type="caution">
    <text evidence="6">The sequence shown here is derived from an EMBL/GenBank/DDBJ whole genome shotgun (WGS) entry which is preliminary data.</text>
</comment>
<evidence type="ECO:0000313" key="7">
    <source>
        <dbReference type="Proteomes" id="UP001597277"/>
    </source>
</evidence>
<dbReference type="SMART" id="SM00354">
    <property type="entry name" value="HTH_LACI"/>
    <property type="match status" value="1"/>
</dbReference>
<dbReference type="PROSITE" id="PS00356">
    <property type="entry name" value="HTH_LACI_1"/>
    <property type="match status" value="1"/>
</dbReference>
<evidence type="ECO:0000313" key="6">
    <source>
        <dbReference type="EMBL" id="MFD1718758.1"/>
    </source>
</evidence>
<dbReference type="Pfam" id="PF00356">
    <property type="entry name" value="LacI"/>
    <property type="match status" value="1"/>
</dbReference>
<dbReference type="CDD" id="cd06267">
    <property type="entry name" value="PBP1_LacI_sugar_binding-like"/>
    <property type="match status" value="1"/>
</dbReference>
<dbReference type="RefSeq" id="WP_388007695.1">
    <property type="nucleotide sequence ID" value="NZ_JBHUEE010000007.1"/>
</dbReference>
<reference evidence="7" key="1">
    <citation type="journal article" date="2019" name="Int. J. Syst. Evol. Microbiol.">
        <title>The Global Catalogue of Microorganisms (GCM) 10K type strain sequencing project: providing services to taxonomists for standard genome sequencing and annotation.</title>
        <authorList>
            <consortium name="The Broad Institute Genomics Platform"/>
            <consortium name="The Broad Institute Genome Sequencing Center for Infectious Disease"/>
            <person name="Wu L."/>
            <person name="Ma J."/>
        </authorList>
    </citation>
    <scope>NUCLEOTIDE SEQUENCE [LARGE SCALE GENOMIC DNA]</scope>
    <source>
        <strain evidence="7">JCM 17130</strain>
    </source>
</reference>
<proteinExistence type="predicted"/>
<evidence type="ECO:0000259" key="5">
    <source>
        <dbReference type="PROSITE" id="PS50932"/>
    </source>
</evidence>
<keyword evidence="1" id="KW-0805">Transcription regulation</keyword>
<dbReference type="InterPro" id="IPR010982">
    <property type="entry name" value="Lambda_DNA-bd_dom_sf"/>
</dbReference>
<feature type="compositionally biased region" description="Basic and acidic residues" evidence="4">
    <location>
        <begin position="20"/>
        <end position="36"/>
    </location>
</feature>
<dbReference type="GO" id="GO:0003677">
    <property type="term" value="F:DNA binding"/>
    <property type="evidence" value="ECO:0007669"/>
    <property type="project" value="UniProtKB-KW"/>
</dbReference>
<dbReference type="InterPro" id="IPR046335">
    <property type="entry name" value="LacI/GalR-like_sensor"/>
</dbReference>
<keyword evidence="2 6" id="KW-0238">DNA-binding</keyword>
<organism evidence="6 7">
    <name type="scientific">Georgenia deserti</name>
    <dbReference type="NCBI Taxonomy" id="2093781"/>
    <lineage>
        <taxon>Bacteria</taxon>
        <taxon>Bacillati</taxon>
        <taxon>Actinomycetota</taxon>
        <taxon>Actinomycetes</taxon>
        <taxon>Micrococcales</taxon>
        <taxon>Bogoriellaceae</taxon>
        <taxon>Georgenia</taxon>
    </lineage>
</organism>
<dbReference type="PROSITE" id="PS50932">
    <property type="entry name" value="HTH_LACI_2"/>
    <property type="match status" value="1"/>
</dbReference>
<dbReference type="Proteomes" id="UP001597277">
    <property type="component" value="Unassembled WGS sequence"/>
</dbReference>
<dbReference type="SUPFAM" id="SSF53822">
    <property type="entry name" value="Periplasmic binding protein-like I"/>
    <property type="match status" value="1"/>
</dbReference>
<dbReference type="EMBL" id="JBHUEE010000007">
    <property type="protein sequence ID" value="MFD1718758.1"/>
    <property type="molecule type" value="Genomic_DNA"/>
</dbReference>
<name>A0ABW4L5A1_9MICO</name>
<dbReference type="PANTHER" id="PTHR30146:SF109">
    <property type="entry name" value="HTH-TYPE TRANSCRIPTIONAL REGULATOR GALS"/>
    <property type="match status" value="1"/>
</dbReference>
<feature type="compositionally biased region" description="Low complexity" evidence="4">
    <location>
        <begin position="1"/>
        <end position="19"/>
    </location>
</feature>